<gene>
    <name evidence="1" type="ORF">QBC33DRAFT_210480</name>
</gene>
<dbReference type="EMBL" id="MU839023">
    <property type="protein sequence ID" value="KAK1763933.1"/>
    <property type="molecule type" value="Genomic_DNA"/>
</dbReference>
<proteinExistence type="predicted"/>
<sequence length="63" mass="7354">MADYNSATSKTWDICNESTNRRHSGKPAPYKLVSREVPGLLRRMGRWMEVGRVFETCRAYDQM</sequence>
<comment type="caution">
    <text evidence="1">The sequence shown here is derived from an EMBL/GenBank/DDBJ whole genome shotgun (WGS) entry which is preliminary data.</text>
</comment>
<dbReference type="RefSeq" id="XP_060280146.1">
    <property type="nucleotide sequence ID" value="XM_060422656.1"/>
</dbReference>
<dbReference type="GeneID" id="85305843"/>
<organism evidence="1 2">
    <name type="scientific">Phialemonium atrogriseum</name>
    <dbReference type="NCBI Taxonomy" id="1093897"/>
    <lineage>
        <taxon>Eukaryota</taxon>
        <taxon>Fungi</taxon>
        <taxon>Dikarya</taxon>
        <taxon>Ascomycota</taxon>
        <taxon>Pezizomycotina</taxon>
        <taxon>Sordariomycetes</taxon>
        <taxon>Sordariomycetidae</taxon>
        <taxon>Cephalothecales</taxon>
        <taxon>Cephalothecaceae</taxon>
        <taxon>Phialemonium</taxon>
    </lineage>
</organism>
<evidence type="ECO:0000313" key="1">
    <source>
        <dbReference type="EMBL" id="KAK1763933.1"/>
    </source>
</evidence>
<evidence type="ECO:0000313" key="2">
    <source>
        <dbReference type="Proteomes" id="UP001244011"/>
    </source>
</evidence>
<dbReference type="AlphaFoldDB" id="A0AAJ0FI22"/>
<protein>
    <submittedName>
        <fullName evidence="1">Uncharacterized protein</fullName>
    </submittedName>
</protein>
<name>A0AAJ0FI22_9PEZI</name>
<keyword evidence="2" id="KW-1185">Reference proteome</keyword>
<accession>A0AAJ0FI22</accession>
<reference evidence="1" key="1">
    <citation type="submission" date="2023-06" db="EMBL/GenBank/DDBJ databases">
        <title>Genome-scale phylogeny and comparative genomics of the fungal order Sordariales.</title>
        <authorList>
            <consortium name="Lawrence Berkeley National Laboratory"/>
            <person name="Hensen N."/>
            <person name="Bonometti L."/>
            <person name="Westerberg I."/>
            <person name="Brannstrom I.O."/>
            <person name="Guillou S."/>
            <person name="Cros-Aarteil S."/>
            <person name="Calhoun S."/>
            <person name="Haridas S."/>
            <person name="Kuo A."/>
            <person name="Mondo S."/>
            <person name="Pangilinan J."/>
            <person name="Riley R."/>
            <person name="Labutti K."/>
            <person name="Andreopoulos B."/>
            <person name="Lipzen A."/>
            <person name="Chen C."/>
            <person name="Yanf M."/>
            <person name="Daum C."/>
            <person name="Ng V."/>
            <person name="Clum A."/>
            <person name="Steindorff A."/>
            <person name="Ohm R."/>
            <person name="Martin F."/>
            <person name="Silar P."/>
            <person name="Natvig D."/>
            <person name="Lalanne C."/>
            <person name="Gautier V."/>
            <person name="Ament-Velasquez S.L."/>
            <person name="Kruys A."/>
            <person name="Hutchinson M.I."/>
            <person name="Powell A.J."/>
            <person name="Barry K."/>
            <person name="Miller A.N."/>
            <person name="Grigoriev I.V."/>
            <person name="Debuchy R."/>
            <person name="Gladieux P."/>
            <person name="Thoren M.H."/>
            <person name="Johannesson H."/>
        </authorList>
    </citation>
    <scope>NUCLEOTIDE SEQUENCE</scope>
    <source>
        <strain evidence="1">8032-3</strain>
    </source>
</reference>
<dbReference type="Proteomes" id="UP001244011">
    <property type="component" value="Unassembled WGS sequence"/>
</dbReference>